<evidence type="ECO:0000256" key="1">
    <source>
        <dbReference type="SAM" id="MobiDB-lite"/>
    </source>
</evidence>
<proteinExistence type="predicted"/>
<protein>
    <submittedName>
        <fullName evidence="2">Uncharacterized protein</fullName>
    </submittedName>
</protein>
<feature type="compositionally biased region" description="Basic and acidic residues" evidence="1">
    <location>
        <begin position="126"/>
        <end position="135"/>
    </location>
</feature>
<accession>A0A6C0HQV2</accession>
<dbReference type="AlphaFoldDB" id="A0A6C0HQV2"/>
<organism evidence="2">
    <name type="scientific">viral metagenome</name>
    <dbReference type="NCBI Taxonomy" id="1070528"/>
    <lineage>
        <taxon>unclassified sequences</taxon>
        <taxon>metagenomes</taxon>
        <taxon>organismal metagenomes</taxon>
    </lineage>
</organism>
<name>A0A6C0HQV2_9ZZZZ</name>
<sequence>MNETEMVFLQNNGITSNEYNINSLFLKDLLDVPRGLSVINIEDDDRPCVKSASLIKNSIYDRIVDRFNVIEIKEVDEPVKVFELDEPSKELDLDEVEDEVDEVEVEDEVEEVEEVEDEVEDEVEEPMEKIKEKPKQKSRKFKKTTKAITKKLKLCTKSLN</sequence>
<reference evidence="2" key="1">
    <citation type="journal article" date="2020" name="Nature">
        <title>Giant virus diversity and host interactions through global metagenomics.</title>
        <authorList>
            <person name="Schulz F."/>
            <person name="Roux S."/>
            <person name="Paez-Espino D."/>
            <person name="Jungbluth S."/>
            <person name="Walsh D.A."/>
            <person name="Denef V.J."/>
            <person name="McMahon K.D."/>
            <person name="Konstantinidis K.T."/>
            <person name="Eloe-Fadrosh E.A."/>
            <person name="Kyrpides N.C."/>
            <person name="Woyke T."/>
        </authorList>
    </citation>
    <scope>NUCLEOTIDE SEQUENCE</scope>
    <source>
        <strain evidence="2">GVMAG-M-3300023184-167</strain>
    </source>
</reference>
<feature type="compositionally biased region" description="Acidic residues" evidence="1">
    <location>
        <begin position="95"/>
        <end position="125"/>
    </location>
</feature>
<evidence type="ECO:0000313" key="2">
    <source>
        <dbReference type="EMBL" id="QHT83071.1"/>
    </source>
</evidence>
<dbReference type="EMBL" id="MN740006">
    <property type="protein sequence ID" value="QHT83071.1"/>
    <property type="molecule type" value="Genomic_DNA"/>
</dbReference>
<feature type="region of interest" description="Disordered" evidence="1">
    <location>
        <begin position="95"/>
        <end position="137"/>
    </location>
</feature>